<evidence type="ECO:0000256" key="1">
    <source>
        <dbReference type="ARBA" id="ARBA00006056"/>
    </source>
</evidence>
<dbReference type="InterPro" id="IPR043143">
    <property type="entry name" value="Mal/L-sulf/L-lact_DH-like_NADP"/>
</dbReference>
<evidence type="ECO:0000256" key="2">
    <source>
        <dbReference type="ARBA" id="ARBA00023002"/>
    </source>
</evidence>
<name>A0A6H1Q0R0_9PROT</name>
<evidence type="ECO:0000313" key="3">
    <source>
        <dbReference type="EMBL" id="QIZ20404.1"/>
    </source>
</evidence>
<reference evidence="3 4" key="1">
    <citation type="journal article" date="2020" name="Nat. Microbiol.">
        <title>Lysogenic host-virus interactions in SAR11 marine bacteria.</title>
        <authorList>
            <person name="Morris R.M."/>
            <person name="Cain K.R."/>
            <person name="Hvorecny K.L."/>
            <person name="Kollman J.M."/>
        </authorList>
    </citation>
    <scope>NUCLEOTIDE SEQUENCE [LARGE SCALE GENOMIC DNA]</scope>
    <source>
        <strain evidence="3 4">NP1</strain>
    </source>
</reference>
<sequence length="332" mass="35033">MNTVSLTLNEILELAKKTLLANGCDEENANILADTIMRAERDGSVSHGLFRLPAYVAGLKSKKINGKARPELENVAPSIIKVSGNNAVAPMVLSLGLPAIIDLAKKNGVAVLAIKNSHHMAALWPETEAIAEAGLVGIACTSYKPAVAPAGATKPLYGTNPISFAWPRPGKTPVVYDMATASMAMGEVQIAKREGHKVPLGTGLTKEGKETTDPGEIADGGVILPFGGYKGSSIAMMVELLAGALIGENFSFETAAKDNNDGGPPSGGEFIIAISPEKISGKGWDKHADEFFSKMSAMDGVRLPGERRHKNRLDKGPRNINEELVNKIKSLS</sequence>
<evidence type="ECO:0000313" key="4">
    <source>
        <dbReference type="Proteomes" id="UP000501094"/>
    </source>
</evidence>
<keyword evidence="4" id="KW-1185">Reference proteome</keyword>
<dbReference type="PANTHER" id="PTHR11091">
    <property type="entry name" value="OXIDOREDUCTASE-RELATED"/>
    <property type="match status" value="1"/>
</dbReference>
<dbReference type="EMBL" id="CP038852">
    <property type="protein sequence ID" value="QIZ20404.1"/>
    <property type="molecule type" value="Genomic_DNA"/>
</dbReference>
<dbReference type="PANTHER" id="PTHR11091:SF0">
    <property type="entry name" value="MALATE DEHYDROGENASE"/>
    <property type="match status" value="1"/>
</dbReference>
<dbReference type="KEGG" id="peg:E5R92_01190"/>
<dbReference type="RefSeq" id="WP_168606299.1">
    <property type="nucleotide sequence ID" value="NZ_CP038852.1"/>
</dbReference>
<dbReference type="InterPro" id="IPR043144">
    <property type="entry name" value="Mal/L-sulf/L-lact_DH-like_ah"/>
</dbReference>
<gene>
    <name evidence="3" type="ORF">E5R92_01190</name>
</gene>
<organism evidence="3 4">
    <name type="scientific">Candidatus Pelagibacter giovannonii</name>
    <dbReference type="NCBI Taxonomy" id="2563896"/>
    <lineage>
        <taxon>Bacteria</taxon>
        <taxon>Pseudomonadati</taxon>
        <taxon>Pseudomonadota</taxon>
        <taxon>Alphaproteobacteria</taxon>
        <taxon>Candidatus Pelagibacterales</taxon>
        <taxon>Candidatus Pelagibacteraceae</taxon>
        <taxon>Candidatus Pelagibacter</taxon>
    </lineage>
</organism>
<dbReference type="InterPro" id="IPR036111">
    <property type="entry name" value="Mal/L-sulfo/L-lacto_DH-like_sf"/>
</dbReference>
<dbReference type="AlphaFoldDB" id="A0A6H1Q0R0"/>
<dbReference type="Gene3D" id="1.10.1530.10">
    <property type="match status" value="1"/>
</dbReference>
<dbReference type="Gene3D" id="3.30.1370.60">
    <property type="entry name" value="Hypothetical oxidoreductase yiak, domain 2"/>
    <property type="match status" value="1"/>
</dbReference>
<proteinExistence type="inferred from homology"/>
<keyword evidence="2" id="KW-0560">Oxidoreductase</keyword>
<protein>
    <submittedName>
        <fullName evidence="3">Ldh family oxidoreductase</fullName>
    </submittedName>
</protein>
<comment type="similarity">
    <text evidence="1">Belongs to the LDH2/MDH2 oxidoreductase family.</text>
</comment>
<dbReference type="InterPro" id="IPR003767">
    <property type="entry name" value="Malate/L-lactate_DH-like"/>
</dbReference>
<accession>A0A6H1Q0R0</accession>
<dbReference type="GO" id="GO:0016491">
    <property type="term" value="F:oxidoreductase activity"/>
    <property type="evidence" value="ECO:0007669"/>
    <property type="project" value="UniProtKB-KW"/>
</dbReference>
<dbReference type="Proteomes" id="UP000501094">
    <property type="component" value="Chromosome"/>
</dbReference>
<dbReference type="Pfam" id="PF02615">
    <property type="entry name" value="Ldh_2"/>
    <property type="match status" value="1"/>
</dbReference>
<dbReference type="SUPFAM" id="SSF89733">
    <property type="entry name" value="L-sulfolactate dehydrogenase-like"/>
    <property type="match status" value="1"/>
</dbReference>